<organism evidence="2 3">
    <name type="scientific">Cyclotella atomus</name>
    <dbReference type="NCBI Taxonomy" id="382360"/>
    <lineage>
        <taxon>Eukaryota</taxon>
        <taxon>Sar</taxon>
        <taxon>Stramenopiles</taxon>
        <taxon>Ochrophyta</taxon>
        <taxon>Bacillariophyta</taxon>
        <taxon>Coscinodiscophyceae</taxon>
        <taxon>Thalassiosirophycidae</taxon>
        <taxon>Stephanodiscales</taxon>
        <taxon>Stephanodiscaceae</taxon>
        <taxon>Cyclotella</taxon>
    </lineage>
</organism>
<protein>
    <submittedName>
        <fullName evidence="2">Uncharacterized protein</fullName>
    </submittedName>
</protein>
<name>A0ABD3PQ51_9STRA</name>
<proteinExistence type="predicted"/>
<dbReference type="Proteomes" id="UP001530400">
    <property type="component" value="Unassembled WGS sequence"/>
</dbReference>
<feature type="compositionally biased region" description="Polar residues" evidence="1">
    <location>
        <begin position="55"/>
        <end position="66"/>
    </location>
</feature>
<feature type="compositionally biased region" description="Low complexity" evidence="1">
    <location>
        <begin position="1"/>
        <end position="18"/>
    </location>
</feature>
<sequence>MTTPKPQSTPSTRSSSQHTRLKDFSVESQRRTFIAEQERERAAAENRRSSRRITKQASSATGQNGAIQMSGLISRMDDDDSVGSFSVGSEESFYVGIERADYTSPDNLEMYGQESKEFAMEKEDRLGIGRVNVKTWQEAPDAIVHEESSSLYSFMTGVNDNAHKPSSSKKDVLVAMPLVVNGIHYKQKGNSFIEEDHSQVYQQEAAEGKMFINKLVEGGKSNDSSVAEMVNQTPAAKRQINTPFTTPGTARTSSRGHYPVISPMALFSPYIHTTSSGEDNAQRQLREREIRKDAEYEAKKQYDAKMETLKKDFRIFLLRSCTAENGFPVSELKKRMDEFMEG</sequence>
<evidence type="ECO:0000313" key="3">
    <source>
        <dbReference type="Proteomes" id="UP001530400"/>
    </source>
</evidence>
<evidence type="ECO:0000256" key="1">
    <source>
        <dbReference type="SAM" id="MobiDB-lite"/>
    </source>
</evidence>
<gene>
    <name evidence="2" type="ORF">ACHAWO_002006</name>
</gene>
<feature type="region of interest" description="Disordered" evidence="1">
    <location>
        <begin position="1"/>
        <end position="66"/>
    </location>
</feature>
<feature type="compositionally biased region" description="Basic and acidic residues" evidence="1">
    <location>
        <begin position="20"/>
        <end position="30"/>
    </location>
</feature>
<accession>A0ABD3PQ51</accession>
<feature type="compositionally biased region" description="Basic and acidic residues" evidence="1">
    <location>
        <begin position="36"/>
        <end position="48"/>
    </location>
</feature>
<dbReference type="EMBL" id="JALLPJ020000512">
    <property type="protein sequence ID" value="KAL3789952.1"/>
    <property type="molecule type" value="Genomic_DNA"/>
</dbReference>
<dbReference type="AlphaFoldDB" id="A0ABD3PQ51"/>
<comment type="caution">
    <text evidence="2">The sequence shown here is derived from an EMBL/GenBank/DDBJ whole genome shotgun (WGS) entry which is preliminary data.</text>
</comment>
<reference evidence="2 3" key="1">
    <citation type="submission" date="2024-10" db="EMBL/GenBank/DDBJ databases">
        <title>Updated reference genomes for cyclostephanoid diatoms.</title>
        <authorList>
            <person name="Roberts W.R."/>
            <person name="Alverson A.J."/>
        </authorList>
    </citation>
    <scope>NUCLEOTIDE SEQUENCE [LARGE SCALE GENOMIC DNA]</scope>
    <source>
        <strain evidence="2 3">AJA010-31</strain>
    </source>
</reference>
<evidence type="ECO:0000313" key="2">
    <source>
        <dbReference type="EMBL" id="KAL3789952.1"/>
    </source>
</evidence>
<keyword evidence="3" id="KW-1185">Reference proteome</keyword>